<evidence type="ECO:0000313" key="1">
    <source>
        <dbReference type="EMBL" id="KAJ9658218.1"/>
    </source>
</evidence>
<dbReference type="Proteomes" id="UP001172386">
    <property type="component" value="Unassembled WGS sequence"/>
</dbReference>
<accession>A0ACC3AA77</accession>
<name>A0ACC3AA77_9EURO</name>
<sequence>MATSTGGQKVSDVIINDHRELSEYYNNIKNATDPETKIQWQNQFTWELARHSIGEELVVYPAMEKYMGDKGKEMAEKDRKEHRSVKEALYEFQSLQPTDQSFESTLDKLMADLDHHIREEEEHDLPALEKALADAMPDEASESLAKSFQRTKMFVPTRSHPSSPDRPPFETVVGLMAAPLDKLGDLFRRFPK</sequence>
<dbReference type="EMBL" id="JAPDRQ010000053">
    <property type="protein sequence ID" value="KAJ9658218.1"/>
    <property type="molecule type" value="Genomic_DNA"/>
</dbReference>
<reference evidence="1" key="1">
    <citation type="submission" date="2022-10" db="EMBL/GenBank/DDBJ databases">
        <title>Culturing micro-colonial fungi from biological soil crusts in the Mojave desert and describing Neophaeococcomyces mojavensis, and introducing the new genera and species Taxawa tesnikishii.</title>
        <authorList>
            <person name="Kurbessoian T."/>
            <person name="Stajich J.E."/>
        </authorList>
    </citation>
    <scope>NUCLEOTIDE SEQUENCE</scope>
    <source>
        <strain evidence="1">JES_112</strain>
    </source>
</reference>
<proteinExistence type="predicted"/>
<evidence type="ECO:0000313" key="2">
    <source>
        <dbReference type="Proteomes" id="UP001172386"/>
    </source>
</evidence>
<comment type="caution">
    <text evidence="1">The sequence shown here is derived from an EMBL/GenBank/DDBJ whole genome shotgun (WGS) entry which is preliminary data.</text>
</comment>
<gene>
    <name evidence="1" type="ORF">H2198_003791</name>
</gene>
<keyword evidence="2" id="KW-1185">Reference proteome</keyword>
<protein>
    <submittedName>
        <fullName evidence="1">Uncharacterized protein</fullName>
    </submittedName>
</protein>
<organism evidence="1 2">
    <name type="scientific">Neophaeococcomyces mojaviensis</name>
    <dbReference type="NCBI Taxonomy" id="3383035"/>
    <lineage>
        <taxon>Eukaryota</taxon>
        <taxon>Fungi</taxon>
        <taxon>Dikarya</taxon>
        <taxon>Ascomycota</taxon>
        <taxon>Pezizomycotina</taxon>
        <taxon>Eurotiomycetes</taxon>
        <taxon>Chaetothyriomycetidae</taxon>
        <taxon>Chaetothyriales</taxon>
        <taxon>Chaetothyriales incertae sedis</taxon>
        <taxon>Neophaeococcomyces</taxon>
    </lineage>
</organism>